<comment type="caution">
    <text evidence="2">The sequence shown here is derived from an EMBL/GenBank/DDBJ whole genome shotgun (WGS) entry which is preliminary data.</text>
</comment>
<reference evidence="2 3" key="1">
    <citation type="submission" date="2018-11" db="EMBL/GenBank/DDBJ databases">
        <authorList>
            <person name="Li F."/>
        </authorList>
    </citation>
    <scope>NUCLEOTIDE SEQUENCE [LARGE SCALE GENOMIC DNA]</scope>
    <source>
        <strain evidence="2 3">Gsoil 097</strain>
    </source>
</reference>
<gene>
    <name evidence="2" type="ORF">EFK50_19495</name>
</gene>
<dbReference type="AlphaFoldDB" id="A0A3N0CAL2"/>
<dbReference type="RefSeq" id="WP_123229260.1">
    <property type="nucleotide sequence ID" value="NZ_RJSE01000009.1"/>
</dbReference>
<dbReference type="Proteomes" id="UP000267128">
    <property type="component" value="Unassembled WGS sequence"/>
</dbReference>
<keyword evidence="3" id="KW-1185">Reference proteome</keyword>
<organism evidence="2 3">
    <name type="scientific">Nocardioides marmoriginsengisoli</name>
    <dbReference type="NCBI Taxonomy" id="661483"/>
    <lineage>
        <taxon>Bacteria</taxon>
        <taxon>Bacillati</taxon>
        <taxon>Actinomycetota</taxon>
        <taxon>Actinomycetes</taxon>
        <taxon>Propionibacteriales</taxon>
        <taxon>Nocardioidaceae</taxon>
        <taxon>Nocardioides</taxon>
    </lineage>
</organism>
<evidence type="ECO:0000313" key="3">
    <source>
        <dbReference type="Proteomes" id="UP000267128"/>
    </source>
</evidence>
<dbReference type="Pfam" id="PF17963">
    <property type="entry name" value="Big_9"/>
    <property type="match status" value="1"/>
</dbReference>
<protein>
    <recommendedName>
        <fullName evidence="4">Cadherin-like domain-containing protein</fullName>
    </recommendedName>
</protein>
<proteinExistence type="predicted"/>
<feature type="chain" id="PRO_5017968226" description="Cadherin-like domain-containing protein" evidence="1">
    <location>
        <begin position="39"/>
        <end position="770"/>
    </location>
</feature>
<dbReference type="Gene3D" id="2.60.40.2810">
    <property type="match status" value="1"/>
</dbReference>
<feature type="signal peptide" evidence="1">
    <location>
        <begin position="1"/>
        <end position="38"/>
    </location>
</feature>
<evidence type="ECO:0008006" key="4">
    <source>
        <dbReference type="Google" id="ProtNLM"/>
    </source>
</evidence>
<name>A0A3N0CAL2_9ACTN</name>
<evidence type="ECO:0000256" key="1">
    <source>
        <dbReference type="SAM" id="SignalP"/>
    </source>
</evidence>
<dbReference type="OrthoDB" id="4990776at2"/>
<evidence type="ECO:0000313" key="2">
    <source>
        <dbReference type="EMBL" id="RNL60508.1"/>
    </source>
</evidence>
<sequence length="770" mass="79177">MNIRKQGRHTARRVSVGVVTSAVVTGMLLVVNPAPAGAATTVNVGAEDIRGDESTYAGWHQGYANASESAAATSSGLMMSGKSQVINGYLDNAATGITGSGMNADLASVLPSTEYDVTAGSAYFQVPMFIDDDNNAATAPVFTTLRPADPSTGDTSVSTGDDWVSSKAVVGLDAGTPYELSHILAELQGIKYKTLAFGVLTTEGSSATVSSITWDGTTYQFVAGTPQTTDVQNADVRRFETAATYTSWHQGYDNATAAQQVTADGLVLAGKSQVLKGYANNTDALNAVNANLRWTLPDASYTVAAGSAPVFFQVAVKFDNGDGVKFATLRNSGAGAGTNTFAFGDQWQSSKPVGAIPANTDAPLGDLIDALGHYKTIGFGVLTNAGTAATVSNITFANRSYDFAEPETAPGTTSVLRARDIRADESTYAGWHQGAAGGTITADPDSTELNLGATRSQLLNGYPNNSNDLDSPNGVNLVTALTGASYTVVSGPVHFQVALFAADPDSGQTKFATLRPAAPAVPGLNRVDVGQEWISSKAIGTIAANTPMLLGDLLSQIPSAKVIGYGVYQDNGGNGKISDITFDGVRTTFTGNRTPASAAVSGSTTSGHAVTLALKGNDADGDPITYSVGTPAKGTAAVTGGSVKFTAPVGYVGTTSFSYTATDDLGAAKAGTVTVKVGQVRSALSLRVTKGAAKKTFFTVRVSAPGAVVDGGRVDVKRLGKVVASGKVVNGKVRLLVGKKLPKGSKYYGIYFRGTTSATAKSVLLKVRIR</sequence>
<dbReference type="EMBL" id="RJSE01000009">
    <property type="protein sequence ID" value="RNL60508.1"/>
    <property type="molecule type" value="Genomic_DNA"/>
</dbReference>
<accession>A0A3N0CAL2</accession>
<keyword evidence="1" id="KW-0732">Signal</keyword>